<dbReference type="EMBL" id="JADKPO010000001">
    <property type="protein sequence ID" value="MBF4766463.1"/>
    <property type="molecule type" value="Genomic_DNA"/>
</dbReference>
<comment type="caution">
    <text evidence="2">The sequence shown here is derived from an EMBL/GenBank/DDBJ whole genome shotgun (WGS) entry which is preliminary data.</text>
</comment>
<keyword evidence="3" id="KW-1185">Reference proteome</keyword>
<evidence type="ECO:0000313" key="2">
    <source>
        <dbReference type="EMBL" id="MBF4766463.1"/>
    </source>
</evidence>
<dbReference type="Proteomes" id="UP000660668">
    <property type="component" value="Unassembled WGS sequence"/>
</dbReference>
<dbReference type="AlphaFoldDB" id="A0A930VKF1"/>
<feature type="compositionally biased region" description="Low complexity" evidence="1">
    <location>
        <begin position="9"/>
        <end position="20"/>
    </location>
</feature>
<gene>
    <name evidence="2" type="ORF">ISU10_01625</name>
</gene>
<evidence type="ECO:0000256" key="1">
    <source>
        <dbReference type="SAM" id="MobiDB-lite"/>
    </source>
</evidence>
<dbReference type="RefSeq" id="WP_194694586.1">
    <property type="nucleotide sequence ID" value="NZ_JADKPO010000001.1"/>
</dbReference>
<evidence type="ECO:0000313" key="3">
    <source>
        <dbReference type="Proteomes" id="UP000660668"/>
    </source>
</evidence>
<accession>A0A930VKF1</accession>
<name>A0A930VKF1_9ACTN</name>
<sequence length="109" mass="12018">MKEAIAVPTTSTATTTGTASNEHQPGNECGDDQHHRYGDGVVEAVRHGKQLPRRRFQCDEALAHLQLELGHHLGVGDRFVLILRKLFDIRPMDGIGFTADHADEHAGNR</sequence>
<feature type="region of interest" description="Disordered" evidence="1">
    <location>
        <begin position="1"/>
        <end position="36"/>
    </location>
</feature>
<organism evidence="2 3">
    <name type="scientific">Nocardioides agariphilus</name>
    <dbReference type="NCBI Taxonomy" id="433664"/>
    <lineage>
        <taxon>Bacteria</taxon>
        <taxon>Bacillati</taxon>
        <taxon>Actinomycetota</taxon>
        <taxon>Actinomycetes</taxon>
        <taxon>Propionibacteriales</taxon>
        <taxon>Nocardioidaceae</taxon>
        <taxon>Nocardioides</taxon>
    </lineage>
</organism>
<reference evidence="2" key="1">
    <citation type="submission" date="2020-11" db="EMBL/GenBank/DDBJ databases">
        <title>Nocardioides cynanchi sp. nov., isolated from soil of rhizosphere of Cynanchum wilfordii.</title>
        <authorList>
            <person name="Lee J.-S."/>
            <person name="Suh M.K."/>
            <person name="Kim J.-S."/>
        </authorList>
    </citation>
    <scope>NUCLEOTIDE SEQUENCE</scope>
    <source>
        <strain evidence="2">KCTC 19276</strain>
    </source>
</reference>
<proteinExistence type="predicted"/>
<protein>
    <submittedName>
        <fullName evidence="2">Uncharacterized protein</fullName>
    </submittedName>
</protein>